<feature type="domain" description="DUF7580" evidence="1">
    <location>
        <begin position="527"/>
        <end position="735"/>
    </location>
</feature>
<protein>
    <recommendedName>
        <fullName evidence="1">DUF7580 domain-containing protein</fullName>
    </recommendedName>
</protein>
<sequence length="745" mass="85344">MDVDFMERFNSKFKGVFRPENDYAEVYVLLLYWHDACFSGFKQEADALQELFEADFNYPRDHIIRFEIPLKQSQIALEATIYNFMLDKSQDSLLIIHYGGHGDADNDDGTNIQRPRLAVWGNSTADGPTVAWHKIQPRLLTEADADVLLIFDCCYAASAARERTKAKNRVELLAAAPMKCQTPPPGPYSFTSIMIRELKSLLSVRGAIIISELHCHLAKQQSGLFDTAVLFELQRGSGRNIRLERLGTRQPSPTHPASSLTFRVLTRKPLDEDVFRDIIDWIDKLCPRVISELAMEKVYHTREKLREFVQEEPSEDIPRPMFQQLPENARQEALDLCQELDVVLEGGAALSRLPLTFTPDTSRDYEDMARKFFIELGSKVEALRKSLERNIVANCDERESLTHAMNDEKVQGLGIDDTLRMKDILLDPIVAGKTMKVESQELGFRDSSGGKHPQFVQRDLDQLGRVFVEYKYYNPSENSDAARRMTSDRVSKLAKVLGEPKSKDFQTLHCLQWFHEPEHCRFGLVFKTPAVSNSTQSTIVTLQDVMDPKKTRTKFRPNLEQRFDIAWRIGQAVRKWHLAGWVHQGISSRNIFFFSDCESIDYARPYLCGFECSRPSAEKSYPRSEDMARDVYQHPDRQGAPNIQFQRVHDLYSFGVLLLEIGLWQPALKIFEDRIDITAGDMKKELIRHCETRLAYWMGTNYQSAASICLRGFFGIDVDDSAHSRLSKAFDTLVLQKIECGKHLG</sequence>
<gene>
    <name evidence="2" type="ORF">NA56DRAFT_666449</name>
</gene>
<dbReference type="SUPFAM" id="SSF56112">
    <property type="entry name" value="Protein kinase-like (PK-like)"/>
    <property type="match status" value="1"/>
</dbReference>
<dbReference type="Proteomes" id="UP000235672">
    <property type="component" value="Unassembled WGS sequence"/>
</dbReference>
<dbReference type="STRING" id="1745343.A0A2J6PED4"/>
<dbReference type="InterPro" id="IPR011009">
    <property type="entry name" value="Kinase-like_dom_sf"/>
</dbReference>
<evidence type="ECO:0000259" key="1">
    <source>
        <dbReference type="Pfam" id="PF24476"/>
    </source>
</evidence>
<dbReference type="Pfam" id="PF24476">
    <property type="entry name" value="DUF7580"/>
    <property type="match status" value="1"/>
</dbReference>
<dbReference type="AlphaFoldDB" id="A0A2J6PED4"/>
<proteinExistence type="predicted"/>
<dbReference type="Gene3D" id="1.10.510.10">
    <property type="entry name" value="Transferase(Phosphotransferase) domain 1"/>
    <property type="match status" value="1"/>
</dbReference>
<dbReference type="InterPro" id="IPR056002">
    <property type="entry name" value="DUF7580"/>
</dbReference>
<keyword evidence="3" id="KW-1185">Reference proteome</keyword>
<name>A0A2J6PED4_9HELO</name>
<dbReference type="PANTHER" id="PTHR37542:SF3">
    <property type="entry name" value="PRION-INHIBITION AND PROPAGATION HELO DOMAIN-CONTAINING PROTEIN"/>
    <property type="match status" value="1"/>
</dbReference>
<dbReference type="PANTHER" id="PTHR37542">
    <property type="entry name" value="HELO DOMAIN-CONTAINING PROTEIN-RELATED"/>
    <property type="match status" value="1"/>
</dbReference>
<dbReference type="EMBL" id="KZ613552">
    <property type="protein sequence ID" value="PMD12398.1"/>
    <property type="molecule type" value="Genomic_DNA"/>
</dbReference>
<dbReference type="OrthoDB" id="1911848at2759"/>
<evidence type="ECO:0000313" key="3">
    <source>
        <dbReference type="Proteomes" id="UP000235672"/>
    </source>
</evidence>
<accession>A0A2J6PED4</accession>
<evidence type="ECO:0000313" key="2">
    <source>
        <dbReference type="EMBL" id="PMD12398.1"/>
    </source>
</evidence>
<reference evidence="2 3" key="1">
    <citation type="submission" date="2016-05" db="EMBL/GenBank/DDBJ databases">
        <title>A degradative enzymes factory behind the ericoid mycorrhizal symbiosis.</title>
        <authorList>
            <consortium name="DOE Joint Genome Institute"/>
            <person name="Martino E."/>
            <person name="Morin E."/>
            <person name="Grelet G."/>
            <person name="Kuo A."/>
            <person name="Kohler A."/>
            <person name="Daghino S."/>
            <person name="Barry K."/>
            <person name="Choi C."/>
            <person name="Cichocki N."/>
            <person name="Clum A."/>
            <person name="Copeland A."/>
            <person name="Hainaut M."/>
            <person name="Haridas S."/>
            <person name="Labutti K."/>
            <person name="Lindquist E."/>
            <person name="Lipzen A."/>
            <person name="Khouja H.-R."/>
            <person name="Murat C."/>
            <person name="Ohm R."/>
            <person name="Olson A."/>
            <person name="Spatafora J."/>
            <person name="Veneault-Fourrey C."/>
            <person name="Henrissat B."/>
            <person name="Grigoriev I."/>
            <person name="Martin F."/>
            <person name="Perotto S."/>
        </authorList>
    </citation>
    <scope>NUCLEOTIDE SEQUENCE [LARGE SCALE GENOMIC DNA]</scope>
    <source>
        <strain evidence="2 3">UAMH 7357</strain>
    </source>
</reference>
<organism evidence="2 3">
    <name type="scientific">Hyaloscypha hepaticicola</name>
    <dbReference type="NCBI Taxonomy" id="2082293"/>
    <lineage>
        <taxon>Eukaryota</taxon>
        <taxon>Fungi</taxon>
        <taxon>Dikarya</taxon>
        <taxon>Ascomycota</taxon>
        <taxon>Pezizomycotina</taxon>
        <taxon>Leotiomycetes</taxon>
        <taxon>Helotiales</taxon>
        <taxon>Hyaloscyphaceae</taxon>
        <taxon>Hyaloscypha</taxon>
    </lineage>
</organism>